<feature type="chain" id="PRO_5034997827" evidence="1">
    <location>
        <begin position="27"/>
        <end position="438"/>
    </location>
</feature>
<evidence type="ECO:0000256" key="1">
    <source>
        <dbReference type="SAM" id="SignalP"/>
    </source>
</evidence>
<dbReference type="EMBL" id="JAADYS010002188">
    <property type="protein sequence ID" value="KAF4459386.1"/>
    <property type="molecule type" value="Genomic_DNA"/>
</dbReference>
<evidence type="ECO:0000313" key="2">
    <source>
        <dbReference type="EMBL" id="KAF4459386.1"/>
    </source>
</evidence>
<feature type="signal peptide" evidence="1">
    <location>
        <begin position="1"/>
        <end position="26"/>
    </location>
</feature>
<name>A0A8H4KZV5_9HYPO</name>
<dbReference type="Proteomes" id="UP000554235">
    <property type="component" value="Unassembled WGS sequence"/>
</dbReference>
<comment type="caution">
    <text evidence="2">The sequence shown here is derived from an EMBL/GenBank/DDBJ whole genome shotgun (WGS) entry which is preliminary data.</text>
</comment>
<sequence length="438" mass="47740">MARLISRYSIWALAAFAFAASQVVNAKSVYCHYMIGTVNEGSGHAELDVDQAQALGFDAFALNIGRPGEPWARTTIRQLFDYADSKDFKLFFSLDFHQTADINEYTQLVSDFINRPSYLTAGPDGHPVISTFSVGSVGPDGFRSWMQDNFNGQVYFLPNADTSPGYNDPDAWFQQWGGVVDGVFGWETAWPAPGNSPANVSDAVDTVVQEAAHGRQKTYMAPLSSLQYKKCCGGHYYRIGEVNLPQRMTQLLSLQPDFVEVLTWNDAGESHYIGNNWAEGLSKEILDYSDTDHWPHFGWQPLIASFIAAYKDGKDAASMAPPNGVQAVGALWYRPIFKTASCQKPGNWQSAIDAVNYAIVIGSDASDLQIRVTSGGQVIGESPAHAGLNYASVPGIRAGPQKVEVVRGSSVVMTAASVVDVAETNADCFFNFHVVGLE</sequence>
<accession>A0A8H4KZV5</accession>
<keyword evidence="1" id="KW-0732">Signal</keyword>
<gene>
    <name evidence="2" type="ORF">FALBO_13860</name>
</gene>
<protein>
    <submittedName>
        <fullName evidence="2">Glucan endo- -alpha-glucosidase agn1</fullName>
    </submittedName>
</protein>
<dbReference type="GO" id="GO:0051118">
    <property type="term" value="F:glucan endo-1,3-alpha-glucosidase activity"/>
    <property type="evidence" value="ECO:0007669"/>
    <property type="project" value="InterPro"/>
</dbReference>
<dbReference type="AlphaFoldDB" id="A0A8H4KZV5"/>
<organism evidence="2 3">
    <name type="scientific">Fusarium albosuccineum</name>
    <dbReference type="NCBI Taxonomy" id="1237068"/>
    <lineage>
        <taxon>Eukaryota</taxon>
        <taxon>Fungi</taxon>
        <taxon>Dikarya</taxon>
        <taxon>Ascomycota</taxon>
        <taxon>Pezizomycotina</taxon>
        <taxon>Sordariomycetes</taxon>
        <taxon>Hypocreomycetidae</taxon>
        <taxon>Hypocreales</taxon>
        <taxon>Nectriaceae</taxon>
        <taxon>Fusarium</taxon>
        <taxon>Fusarium decemcellulare species complex</taxon>
    </lineage>
</organism>
<dbReference type="CDD" id="cd11577">
    <property type="entry name" value="GH71"/>
    <property type="match status" value="1"/>
</dbReference>
<reference evidence="2 3" key="1">
    <citation type="submission" date="2020-01" db="EMBL/GenBank/DDBJ databases">
        <title>Identification and distribution of gene clusters putatively required for synthesis of sphingolipid metabolism inhibitors in phylogenetically diverse species of the filamentous fungus Fusarium.</title>
        <authorList>
            <person name="Kim H.-S."/>
            <person name="Busman M."/>
            <person name="Brown D.W."/>
            <person name="Divon H."/>
            <person name="Uhlig S."/>
            <person name="Proctor R.H."/>
        </authorList>
    </citation>
    <scope>NUCLEOTIDE SEQUENCE [LARGE SCALE GENOMIC DNA]</scope>
    <source>
        <strain evidence="2 3">NRRL 20459</strain>
    </source>
</reference>
<keyword evidence="3" id="KW-1185">Reference proteome</keyword>
<dbReference type="InterPro" id="IPR005197">
    <property type="entry name" value="Glyco_hydro_71"/>
</dbReference>
<dbReference type="Gene3D" id="3.20.20.80">
    <property type="entry name" value="Glycosidases"/>
    <property type="match status" value="1"/>
</dbReference>
<evidence type="ECO:0000313" key="3">
    <source>
        <dbReference type="Proteomes" id="UP000554235"/>
    </source>
</evidence>
<proteinExistence type="predicted"/>
<dbReference type="Pfam" id="PF03659">
    <property type="entry name" value="Glyco_hydro_71"/>
    <property type="match status" value="1"/>
</dbReference>
<dbReference type="OrthoDB" id="3257981at2759"/>